<dbReference type="Gene3D" id="3.40.30.10">
    <property type="entry name" value="Glutaredoxin"/>
    <property type="match status" value="1"/>
</dbReference>
<dbReference type="AlphaFoldDB" id="A0A347WAY5"/>
<evidence type="ECO:0000313" key="3">
    <source>
        <dbReference type="Proteomes" id="UP000264120"/>
    </source>
</evidence>
<proteinExistence type="predicted"/>
<dbReference type="InterPro" id="IPR036282">
    <property type="entry name" value="Glutathione-S-Trfase_C_sf"/>
</dbReference>
<evidence type="ECO:0000259" key="1">
    <source>
        <dbReference type="PROSITE" id="PS50404"/>
    </source>
</evidence>
<accession>A0A347WAY5</accession>
<evidence type="ECO:0000313" key="2">
    <source>
        <dbReference type="EMBL" id="AXY22028.1"/>
    </source>
</evidence>
<dbReference type="InterPro" id="IPR011901">
    <property type="entry name" value="Grx2"/>
</dbReference>
<dbReference type="Pfam" id="PF04399">
    <property type="entry name" value="Glutaredoxin2_C"/>
    <property type="match status" value="1"/>
</dbReference>
<dbReference type="CDD" id="cd03037">
    <property type="entry name" value="GST_N_GRX2"/>
    <property type="match status" value="1"/>
</dbReference>
<dbReference type="InterPro" id="IPR004045">
    <property type="entry name" value="Glutathione_S-Trfase_N"/>
</dbReference>
<dbReference type="EMBL" id="CP023036">
    <property type="protein sequence ID" value="AXY22028.1"/>
    <property type="molecule type" value="Genomic_DNA"/>
</dbReference>
<name>A0A347WAY5_9PROT</name>
<dbReference type="RefSeq" id="WP_102325336.1">
    <property type="nucleotide sequence ID" value="NZ_CALCQY010000026.1"/>
</dbReference>
<dbReference type="NCBIfam" id="TIGR02182">
    <property type="entry name" value="GRXB"/>
    <property type="match status" value="1"/>
</dbReference>
<sequence>MKLYIYDHCPFCVKARMIFGLKQIPVTEIILLNDDVETPTRMVGRKLVPILEHDGQFMPESMDIVTHIDAMDGRPVLTGPTRPEISRWMAAEQPVYIDLILPRFAASPLPEFATTAARLYFMRNKEETVGPFAQRLAESDRLRASTNAGLARLAGLIESPAAVNGTLSTDDIHLFAHLRSLTIVAGLDWPQAVRAYCQHMSQATGIPLLDGMAG</sequence>
<dbReference type="Gene3D" id="1.20.1050.10">
    <property type="match status" value="1"/>
</dbReference>
<dbReference type="NCBIfam" id="NF007702">
    <property type="entry name" value="PRK10387.1"/>
    <property type="match status" value="1"/>
</dbReference>
<dbReference type="KEGG" id="ksc:CD178_01244"/>
<dbReference type="OrthoDB" id="5291571at2"/>
<reference evidence="2 3" key="1">
    <citation type="submission" date="2017-08" db="EMBL/GenBank/DDBJ databases">
        <title>Complete genome sequence of Gluconacetobacter saccharivorans CV1 isolated from Fermented Vinegar.</title>
        <authorList>
            <person name="Kim S.-Y."/>
        </authorList>
    </citation>
    <scope>NUCLEOTIDE SEQUENCE [LARGE SCALE GENOMIC DNA]</scope>
    <source>
        <strain evidence="2 3">CV1</strain>
    </source>
</reference>
<protein>
    <submittedName>
        <fullName evidence="2">Glutaredoxin-2</fullName>
    </submittedName>
</protein>
<dbReference type="InterPro" id="IPR007494">
    <property type="entry name" value="Glutaredoxin2_C"/>
</dbReference>
<dbReference type="CDD" id="cd03199">
    <property type="entry name" value="GST_C_GRX2"/>
    <property type="match status" value="1"/>
</dbReference>
<dbReference type="InterPro" id="IPR011767">
    <property type="entry name" value="GLR_AS"/>
</dbReference>
<dbReference type="PROSITE" id="PS00195">
    <property type="entry name" value="GLUTAREDOXIN_1"/>
    <property type="match status" value="1"/>
</dbReference>
<dbReference type="GO" id="GO:0005829">
    <property type="term" value="C:cytosol"/>
    <property type="evidence" value="ECO:0007669"/>
    <property type="project" value="InterPro"/>
</dbReference>
<gene>
    <name evidence="2" type="primary">grxB</name>
    <name evidence="2" type="ORF">CD178_01244</name>
</gene>
<dbReference type="PROSITE" id="PS50404">
    <property type="entry name" value="GST_NTER"/>
    <property type="match status" value="1"/>
</dbReference>
<dbReference type="SUPFAM" id="SSF52833">
    <property type="entry name" value="Thioredoxin-like"/>
    <property type="match status" value="1"/>
</dbReference>
<feature type="domain" description="GST N-terminal" evidence="1">
    <location>
        <begin position="1"/>
        <end position="76"/>
    </location>
</feature>
<dbReference type="InterPro" id="IPR036249">
    <property type="entry name" value="Thioredoxin-like_sf"/>
</dbReference>
<organism evidence="2 3">
    <name type="scientific">Komagataeibacter saccharivorans</name>
    <dbReference type="NCBI Taxonomy" id="265959"/>
    <lineage>
        <taxon>Bacteria</taxon>
        <taxon>Pseudomonadati</taxon>
        <taxon>Pseudomonadota</taxon>
        <taxon>Alphaproteobacteria</taxon>
        <taxon>Acetobacterales</taxon>
        <taxon>Acetobacteraceae</taxon>
        <taxon>Komagataeibacter</taxon>
    </lineage>
</organism>
<dbReference type="Pfam" id="PF13417">
    <property type="entry name" value="GST_N_3"/>
    <property type="match status" value="1"/>
</dbReference>
<dbReference type="SFLD" id="SFLDS00019">
    <property type="entry name" value="Glutathione_Transferase_(cytos"/>
    <property type="match status" value="1"/>
</dbReference>
<dbReference type="InterPro" id="IPR040079">
    <property type="entry name" value="Glutathione_S-Trfase"/>
</dbReference>
<dbReference type="Proteomes" id="UP000264120">
    <property type="component" value="Chromosome"/>
</dbReference>
<dbReference type="SFLD" id="SFLDG01204">
    <property type="entry name" value="Grx2-like.1"/>
    <property type="match status" value="1"/>
</dbReference>
<keyword evidence="3" id="KW-1185">Reference proteome</keyword>
<dbReference type="SFLD" id="SFLDG01183">
    <property type="entry name" value="Grx2-like"/>
    <property type="match status" value="1"/>
</dbReference>
<dbReference type="SUPFAM" id="SSF47616">
    <property type="entry name" value="GST C-terminal domain-like"/>
    <property type="match status" value="1"/>
</dbReference>